<evidence type="ECO:0000256" key="1">
    <source>
        <dbReference type="ARBA" id="ARBA00004123"/>
    </source>
</evidence>
<accession>A0A023BC73</accession>
<dbReference type="AlphaFoldDB" id="A0A023BC73"/>
<keyword evidence="4 9" id="KW-0067">ATP-binding</keyword>
<keyword evidence="6" id="KW-0539">Nucleus</keyword>
<evidence type="ECO:0000256" key="7">
    <source>
        <dbReference type="ARBA" id="ARBA00023254"/>
    </source>
</evidence>
<dbReference type="RefSeq" id="XP_011128992.1">
    <property type="nucleotide sequence ID" value="XM_011130690.1"/>
</dbReference>
<dbReference type="PANTHER" id="PTHR22942:SF30">
    <property type="entry name" value="MEIOTIC RECOMBINATION PROTEIN DMC1_LIM15 HOMOLOG"/>
    <property type="match status" value="1"/>
</dbReference>
<evidence type="ECO:0000256" key="8">
    <source>
        <dbReference type="ARBA" id="ARBA00023306"/>
    </source>
</evidence>
<dbReference type="GO" id="GO:0003690">
    <property type="term" value="F:double-stranded DNA binding"/>
    <property type="evidence" value="ECO:0007669"/>
    <property type="project" value="TreeGrafter"/>
</dbReference>
<reference evidence="12" key="1">
    <citation type="submission" date="2013-12" db="EMBL/GenBank/DDBJ databases">
        <authorList>
            <person name="Omoto C.K."/>
            <person name="Sibley D."/>
            <person name="Venepally P."/>
            <person name="Hadjithomas M."/>
            <person name="Karamycheva S."/>
            <person name="Brunk B."/>
            <person name="Roos D."/>
            <person name="Caler E."/>
            <person name="Lorenzi H."/>
        </authorList>
    </citation>
    <scope>NUCLEOTIDE SEQUENCE</scope>
</reference>
<dbReference type="Gene3D" id="3.40.50.300">
    <property type="entry name" value="P-loop containing nucleotide triphosphate hydrolases"/>
    <property type="match status" value="1"/>
</dbReference>
<comment type="subcellular location">
    <subcellularLocation>
        <location evidence="1">Nucleus</location>
    </subcellularLocation>
</comment>
<dbReference type="InterPro" id="IPR010995">
    <property type="entry name" value="DNA_repair_Rad51/TF_NusA_a-hlx"/>
</dbReference>
<dbReference type="FunFam" id="3.40.50.300:FF:002052">
    <property type="entry name" value="DNA repair protein RAD51 homolog"/>
    <property type="match status" value="1"/>
</dbReference>
<evidence type="ECO:0000256" key="3">
    <source>
        <dbReference type="ARBA" id="ARBA00022741"/>
    </source>
</evidence>
<dbReference type="Proteomes" id="UP000019763">
    <property type="component" value="Unassembled WGS sequence"/>
</dbReference>
<dbReference type="GO" id="GO:0000150">
    <property type="term" value="F:DNA strand exchange activity"/>
    <property type="evidence" value="ECO:0007669"/>
    <property type="project" value="InterPro"/>
</dbReference>
<dbReference type="VEuPathDB" id="CryptoDB:GNI_016480"/>
<dbReference type="EMBL" id="AFNH02000121">
    <property type="protein sequence ID" value="EZG82423.1"/>
    <property type="molecule type" value="Genomic_DNA"/>
</dbReference>
<evidence type="ECO:0000259" key="10">
    <source>
        <dbReference type="PROSITE" id="PS50162"/>
    </source>
</evidence>
<dbReference type="NCBIfam" id="TIGR02238">
    <property type="entry name" value="recomb_DMC1"/>
    <property type="match status" value="1"/>
</dbReference>
<dbReference type="OrthoDB" id="10251254at2759"/>
<keyword evidence="13" id="KW-1185">Reference proteome</keyword>
<dbReference type="GO" id="GO:0042148">
    <property type="term" value="P:DNA strand invasion"/>
    <property type="evidence" value="ECO:0007669"/>
    <property type="project" value="TreeGrafter"/>
</dbReference>
<evidence type="ECO:0000256" key="4">
    <source>
        <dbReference type="ARBA" id="ARBA00022840"/>
    </source>
</evidence>
<dbReference type="Gene3D" id="1.10.150.20">
    <property type="entry name" value="5' to 3' exonuclease, C-terminal subdomain"/>
    <property type="match status" value="1"/>
</dbReference>
<dbReference type="SUPFAM" id="SSF52540">
    <property type="entry name" value="P-loop containing nucleoside triphosphate hydrolases"/>
    <property type="match status" value="1"/>
</dbReference>
<dbReference type="GO" id="GO:0005524">
    <property type="term" value="F:ATP binding"/>
    <property type="evidence" value="ECO:0007669"/>
    <property type="project" value="UniProtKB-KW"/>
</dbReference>
<comment type="caution">
    <text evidence="12">The sequence shown here is derived from an EMBL/GenBank/DDBJ whole genome shotgun (WGS) entry which is preliminary data.</text>
</comment>
<feature type="domain" description="RecA family profile 1" evidence="10">
    <location>
        <begin position="149"/>
        <end position="320"/>
    </location>
</feature>
<comment type="similarity">
    <text evidence="2">Belongs to the RecA family. DMC1 subfamily.</text>
</comment>
<dbReference type="GO" id="GO:0000794">
    <property type="term" value="C:condensed nuclear chromosome"/>
    <property type="evidence" value="ECO:0007669"/>
    <property type="project" value="TreeGrafter"/>
</dbReference>
<dbReference type="InterPro" id="IPR003593">
    <property type="entry name" value="AAA+_ATPase"/>
</dbReference>
<dbReference type="PROSITE" id="PS50162">
    <property type="entry name" value="RECA_2"/>
    <property type="match status" value="1"/>
</dbReference>
<dbReference type="GO" id="GO:0003697">
    <property type="term" value="F:single-stranded DNA binding"/>
    <property type="evidence" value="ECO:0007669"/>
    <property type="project" value="TreeGrafter"/>
</dbReference>
<dbReference type="GO" id="GO:0070192">
    <property type="term" value="P:chromosome organization involved in meiotic cell cycle"/>
    <property type="evidence" value="ECO:0007669"/>
    <property type="project" value="TreeGrafter"/>
</dbReference>
<feature type="domain" description="RecA family profile 2" evidence="11">
    <location>
        <begin position="326"/>
        <end position="404"/>
    </location>
</feature>
<dbReference type="Pfam" id="PF08423">
    <property type="entry name" value="Rad51"/>
    <property type="match status" value="1"/>
</dbReference>
<evidence type="ECO:0000256" key="6">
    <source>
        <dbReference type="ARBA" id="ARBA00023242"/>
    </source>
</evidence>
<evidence type="ECO:0000256" key="5">
    <source>
        <dbReference type="ARBA" id="ARBA00023125"/>
    </source>
</evidence>
<dbReference type="GO" id="GO:0140664">
    <property type="term" value="F:ATP-dependent DNA damage sensor activity"/>
    <property type="evidence" value="ECO:0007669"/>
    <property type="project" value="InterPro"/>
</dbReference>
<dbReference type="InterPro" id="IPR020588">
    <property type="entry name" value="RecA_ATP-bd"/>
</dbReference>
<evidence type="ECO:0000259" key="11">
    <source>
        <dbReference type="PROSITE" id="PS50163"/>
    </source>
</evidence>
<dbReference type="GO" id="GO:0006312">
    <property type="term" value="P:mitotic recombination"/>
    <property type="evidence" value="ECO:0007669"/>
    <property type="project" value="TreeGrafter"/>
</dbReference>
<dbReference type="NCBIfam" id="NF003301">
    <property type="entry name" value="PRK04301.1"/>
    <property type="match status" value="1"/>
</dbReference>
<evidence type="ECO:0000313" key="13">
    <source>
        <dbReference type="Proteomes" id="UP000019763"/>
    </source>
</evidence>
<protein>
    <submittedName>
        <fullName evidence="12">Meiotic recombination DMC1-like protein</fullName>
    </submittedName>
</protein>
<dbReference type="GeneID" id="22910856"/>
<evidence type="ECO:0000256" key="9">
    <source>
        <dbReference type="RuleBase" id="RU003422"/>
    </source>
</evidence>
<dbReference type="PROSITE" id="PS50163">
    <property type="entry name" value="RECA_3"/>
    <property type="match status" value="1"/>
</dbReference>
<dbReference type="SMART" id="SM00382">
    <property type="entry name" value="AAA"/>
    <property type="match status" value="1"/>
</dbReference>
<dbReference type="Pfam" id="PF14520">
    <property type="entry name" value="HHH_5"/>
    <property type="match status" value="1"/>
</dbReference>
<dbReference type="InterPro" id="IPR011940">
    <property type="entry name" value="Dmc1"/>
</dbReference>
<dbReference type="InterPro" id="IPR013632">
    <property type="entry name" value="Rad51_C"/>
</dbReference>
<keyword evidence="3 9" id="KW-0547">Nucleotide-binding</keyword>
<sequence>MICPSVVQKSRTVAPAASSEDALQKDPVVTTTRTVDTSGDIGGVVEIAVPNEVVGAEDVLARKEGDVLATFIEIDRLQDQGINVADIQKLKQAGYQTVLSVLQSTRKELSQLKGFAEAKVEKVLEAAAALDSSQCSFMTGSILLQRRANIIRLSTGSVILDKMLAGGIESSALTEVFGENRSGKTQICHTLCVTSQLPLDMGGGNGKVCYIDTEGTFRPEKIARIAERFGLSPEDVLDNILYARAHTHEHMTQLICMAACRMVEESFSLMIIDSIMALFRVEFSGRGDLAERQQVLGKALNRLQKIAEQFNVCVLYTNHVMADPSGAMTMVANPSKPIGGHVLGHASTHRLQLRIGRGDQRICKVYDSPCLPATDCVFQLSGKRLPLPHINPLAADQGVIDPTD</sequence>
<dbReference type="GO" id="GO:0000730">
    <property type="term" value="P:DNA recombinase assembly"/>
    <property type="evidence" value="ECO:0007669"/>
    <property type="project" value="TreeGrafter"/>
</dbReference>
<gene>
    <name evidence="12" type="ORF">GNI_016480</name>
</gene>
<proteinExistence type="inferred from homology"/>
<dbReference type="GO" id="GO:0007131">
    <property type="term" value="P:reciprocal meiotic recombination"/>
    <property type="evidence" value="ECO:0007669"/>
    <property type="project" value="InterPro"/>
</dbReference>
<dbReference type="eggNOG" id="KOG1434">
    <property type="taxonomic scope" value="Eukaryota"/>
</dbReference>
<evidence type="ECO:0000313" key="12">
    <source>
        <dbReference type="EMBL" id="EZG82423.1"/>
    </source>
</evidence>
<dbReference type="InterPro" id="IPR020587">
    <property type="entry name" value="RecA_monomer-monomer_interface"/>
</dbReference>
<organism evidence="12 13">
    <name type="scientific">Gregarina niphandrodes</name>
    <name type="common">Septate eugregarine</name>
    <dbReference type="NCBI Taxonomy" id="110365"/>
    <lineage>
        <taxon>Eukaryota</taxon>
        <taxon>Sar</taxon>
        <taxon>Alveolata</taxon>
        <taxon>Apicomplexa</taxon>
        <taxon>Conoidasida</taxon>
        <taxon>Gregarinasina</taxon>
        <taxon>Eugregarinorida</taxon>
        <taxon>Gregarinidae</taxon>
        <taxon>Gregarina</taxon>
    </lineage>
</organism>
<keyword evidence="7" id="KW-0469">Meiosis</keyword>
<name>A0A023BC73_GRENI</name>
<dbReference type="OMA" id="QQIECIT"/>
<dbReference type="InterPro" id="IPR027417">
    <property type="entry name" value="P-loop_NTPase"/>
</dbReference>
<keyword evidence="5" id="KW-0238">DNA-binding</keyword>
<dbReference type="SUPFAM" id="SSF47794">
    <property type="entry name" value="Rad51 N-terminal domain-like"/>
    <property type="match status" value="1"/>
</dbReference>
<evidence type="ECO:0000256" key="2">
    <source>
        <dbReference type="ARBA" id="ARBA00008897"/>
    </source>
</evidence>
<keyword evidence="8" id="KW-0131">Cell cycle</keyword>
<dbReference type="PANTHER" id="PTHR22942">
    <property type="entry name" value="RECA/RAD51/RADA DNA STRAND-PAIRING FAMILY MEMBER"/>
    <property type="match status" value="1"/>
</dbReference>